<dbReference type="AlphaFoldDB" id="A0A285QDE2"/>
<proteinExistence type="predicted"/>
<accession>A0A285QDE2</accession>
<dbReference type="Gene3D" id="3.40.50.2000">
    <property type="entry name" value="Glycogen Phosphorylase B"/>
    <property type="match status" value="1"/>
</dbReference>
<organism evidence="2 3">
    <name type="scientific">Sphingomonas guangdongensis</name>
    <dbReference type="NCBI Taxonomy" id="1141890"/>
    <lineage>
        <taxon>Bacteria</taxon>
        <taxon>Pseudomonadati</taxon>
        <taxon>Pseudomonadota</taxon>
        <taxon>Alphaproteobacteria</taxon>
        <taxon>Sphingomonadales</taxon>
        <taxon>Sphingomonadaceae</taxon>
        <taxon>Sphingomonas</taxon>
    </lineage>
</organism>
<sequence>MDGMAAWTAAMRAERWTDAWAIQSCSLAERDPTTRDDPRRPYHQRWVWDGTPVDGRDVLVRCYHGLGDTIMFARYLPLLLQRARSVTLEVQEPLLELLAPIAAGAMIVPFDVARPLPPADCDVEVMELGWALAAAPDAVAIPYLRAEPVALPLGTLGLNHLTSAWDPDRAVPAELLAPLCAKRPCIVLRPEATTLPVLNPDGCPGALADTAALIAGSALVVTVDTVIAHLAGALGVPTWVLLKHECDWRWNPEARTSPWYPSVRLYAQPTSGDWSTVVKQVRSDLRPLVDRDDARVTRREYDRADRPGIAADLEHAGERQAEQLRDDPADHVAVRHAQDGRSRVR</sequence>
<evidence type="ECO:0000313" key="3">
    <source>
        <dbReference type="Proteomes" id="UP000219494"/>
    </source>
</evidence>
<feature type="region of interest" description="Disordered" evidence="1">
    <location>
        <begin position="307"/>
        <end position="345"/>
    </location>
</feature>
<dbReference type="Proteomes" id="UP000219494">
    <property type="component" value="Unassembled WGS sequence"/>
</dbReference>
<evidence type="ECO:0000313" key="2">
    <source>
        <dbReference type="EMBL" id="SOB79960.1"/>
    </source>
</evidence>
<dbReference type="EMBL" id="OBMI01000001">
    <property type="protein sequence ID" value="SOB79960.1"/>
    <property type="molecule type" value="Genomic_DNA"/>
</dbReference>
<dbReference type="GO" id="GO:0016740">
    <property type="term" value="F:transferase activity"/>
    <property type="evidence" value="ECO:0007669"/>
    <property type="project" value="UniProtKB-KW"/>
</dbReference>
<dbReference type="SUPFAM" id="SSF53756">
    <property type="entry name" value="UDP-Glycosyltransferase/glycogen phosphorylase"/>
    <property type="match status" value="1"/>
</dbReference>
<reference evidence="2 3" key="1">
    <citation type="submission" date="2017-07" db="EMBL/GenBank/DDBJ databases">
        <authorList>
            <person name="Sun Z.S."/>
            <person name="Albrecht U."/>
            <person name="Echele G."/>
            <person name="Lee C.C."/>
        </authorList>
    </citation>
    <scope>NUCLEOTIDE SEQUENCE [LARGE SCALE GENOMIC DNA]</scope>
    <source>
        <strain evidence="2 3">CGMCC 1.12672</strain>
    </source>
</reference>
<keyword evidence="2" id="KW-0808">Transferase</keyword>
<name>A0A285QDE2_9SPHN</name>
<keyword evidence="3" id="KW-1185">Reference proteome</keyword>
<evidence type="ECO:0000256" key="1">
    <source>
        <dbReference type="SAM" id="MobiDB-lite"/>
    </source>
</evidence>
<gene>
    <name evidence="2" type="ORF">SAMN06297144_0819</name>
</gene>
<protein>
    <submittedName>
        <fullName evidence="2">Glycosyltransferase family 9 (Heptosyltransferase)</fullName>
    </submittedName>
</protein>